<evidence type="ECO:0000256" key="13">
    <source>
        <dbReference type="ARBA" id="ARBA00023049"/>
    </source>
</evidence>
<evidence type="ECO:0000256" key="15">
    <source>
        <dbReference type="PIRSR" id="PIRSR007828-1"/>
    </source>
</evidence>
<evidence type="ECO:0000256" key="2">
    <source>
        <dbReference type="ARBA" id="ARBA00004496"/>
    </source>
</evidence>
<sequence length="738" mass="84005">MDSSLHSIHTAISKFLRSDEDDPYSQFILHSKTPVFELNAIAAFENLTHREKLYAHYLSHASWYGSLICLFQSSPESPIIFSLVLKVFGEQPIEELKKTSLSNGITHEEFQSILVYSCGVLTNLANYRSLGNFKYIPGAPVGVFEGIIKSSSAYKKDPQKIMSLWNSVKVAVYSLTDREKTLGFPDNAVSTFFSANCNKSDADVISKFLNHIGMEAFNTRAFKTLLPDGSPHYEICLASAEEGNYPSLTKENILFARSHFSVTRGDYSPLMKLVVENLEEAKQYVANEIQEAMLNKYIESFKTGSLDAHKDGSRYWVKDKGPMVETYIGFIETYRDPAGERADFSGWVAMVNKERSTTYHKLVESSNSILPTLPWPKEFEKDKFLHPDFTSLDVLTFANSLVPAGINIPNYDSIRQNEGYKNVTLGNVISSSFKDNSLQFLSSRDQLLLEKYRSKSFDIHVGLHELFGHGSGKLFKKDAHGKLNFNLSAVVNPLTGHKIDKWYEATENYDSKFNVIASSYEECRAEAVGLYLCSNPQILKIFGYEGEDADNIIYVNWLSMMWNVIANGPESYSFEKQTWLQAHARARFVILRVLMEAGNDFLTIVETEPGRDLRVKLDRSKIASVGMKTIENFLLKLQVFKSMGDFASASEMYNHYSEVPTHESPWANWKKIAFLHMKPRKLFVQANTEVIDNQVVLKRYEPSFKGIISSWAERFSTKVNIHQILEDLWLKDQQYFIV</sequence>
<dbReference type="PANTHER" id="PTHR23422:SF11">
    <property type="entry name" value="DIPEPTIDYL PEPTIDASE 3"/>
    <property type="match status" value="1"/>
</dbReference>
<dbReference type="GO" id="GO:0005737">
    <property type="term" value="C:cytoplasm"/>
    <property type="evidence" value="ECO:0007669"/>
    <property type="project" value="UniProtKB-SubCell"/>
</dbReference>
<dbReference type="PANTHER" id="PTHR23422">
    <property type="entry name" value="DIPEPTIDYL PEPTIDASE III-RELATED"/>
    <property type="match status" value="1"/>
</dbReference>
<keyword evidence="11 14" id="KW-0862">Zinc</keyword>
<dbReference type="AlphaFoldDB" id="E0VSL2"/>
<evidence type="ECO:0000256" key="5">
    <source>
        <dbReference type="ARBA" id="ARBA00014713"/>
    </source>
</evidence>
<comment type="similarity">
    <text evidence="3 14">Belongs to the peptidase M49 family.</text>
</comment>
<dbReference type="GO" id="GO:0008235">
    <property type="term" value="F:metalloexopeptidase activity"/>
    <property type="evidence" value="ECO:0007669"/>
    <property type="project" value="InterPro"/>
</dbReference>
<dbReference type="HOGENOM" id="CLU_011977_0_0_1"/>
<feature type="binding site" evidence="16">
    <location>
        <position position="464"/>
    </location>
    <ligand>
        <name>Zn(2+)</name>
        <dbReference type="ChEBI" id="CHEBI:29105"/>
        <note>catalytic</note>
    </ligand>
</feature>
<dbReference type="CTD" id="8234485"/>
<comment type="catalytic activity">
    <reaction evidence="1 14">
        <text>Release of an N-terminal dipeptide from a peptide comprising four or more residues, with broad specificity. Also acts on dipeptidyl 2-naphthylamides.</text>
        <dbReference type="EC" id="3.4.14.4"/>
    </reaction>
</comment>
<dbReference type="EMBL" id="DS235751">
    <property type="protein sequence ID" value="EEB16368.1"/>
    <property type="molecule type" value="Genomic_DNA"/>
</dbReference>
<feature type="binding site" evidence="16">
    <location>
        <position position="469"/>
    </location>
    <ligand>
        <name>Zn(2+)</name>
        <dbReference type="ChEBI" id="CHEBI:29105"/>
        <note>catalytic</note>
    </ligand>
</feature>
<dbReference type="InterPro" id="IPR005317">
    <property type="entry name" value="Dipeptidyl-peptase3"/>
</dbReference>
<keyword evidence="9 14" id="KW-0479">Metal-binding</keyword>
<keyword evidence="10 14" id="KW-0378">Hydrolase</keyword>
<protein>
    <recommendedName>
        <fullName evidence="5 14">Dipeptidyl peptidase 3</fullName>
        <ecNumber evidence="4 14">3.4.14.4</ecNumber>
    </recommendedName>
    <alternativeName>
        <fullName evidence="14">Dipeptidyl aminopeptidase III</fullName>
    </alternativeName>
    <alternativeName>
        <fullName evidence="14">Dipeptidyl peptidase III</fullName>
    </alternativeName>
</protein>
<dbReference type="RefSeq" id="XP_002429106.1">
    <property type="nucleotide sequence ID" value="XM_002429061.1"/>
</dbReference>
<dbReference type="GeneID" id="8234485"/>
<evidence type="ECO:0000256" key="7">
    <source>
        <dbReference type="ARBA" id="ARBA00022490"/>
    </source>
</evidence>
<evidence type="ECO:0000256" key="14">
    <source>
        <dbReference type="PIRNR" id="PIRNR007828"/>
    </source>
</evidence>
<dbReference type="GO" id="GO:0004177">
    <property type="term" value="F:aminopeptidase activity"/>
    <property type="evidence" value="ECO:0007669"/>
    <property type="project" value="UniProtKB-KW"/>
</dbReference>
<evidence type="ECO:0000256" key="4">
    <source>
        <dbReference type="ARBA" id="ARBA00012063"/>
    </source>
</evidence>
<dbReference type="Proteomes" id="UP000009046">
    <property type="component" value="Unassembled WGS sequence"/>
</dbReference>
<evidence type="ECO:0000313" key="17">
    <source>
        <dbReference type="EMBL" id="EEB16368.1"/>
    </source>
</evidence>
<dbReference type="FunCoup" id="E0VSL2">
    <property type="interactions" value="1278"/>
</dbReference>
<dbReference type="eggNOG" id="KOG3675">
    <property type="taxonomic scope" value="Eukaryota"/>
</dbReference>
<keyword evidence="6 14" id="KW-0031">Aminopeptidase</keyword>
<evidence type="ECO:0000313" key="19">
    <source>
        <dbReference type="Proteomes" id="UP000009046"/>
    </source>
</evidence>
<dbReference type="FunFam" id="3.30.540.30:FF:000003">
    <property type="entry name" value="Dipeptidyl peptidase 3"/>
    <property type="match status" value="1"/>
</dbReference>
<keyword evidence="8 14" id="KW-0645">Protease</keyword>
<dbReference type="GO" id="GO:0006508">
    <property type="term" value="P:proteolysis"/>
    <property type="evidence" value="ECO:0007669"/>
    <property type="project" value="UniProtKB-KW"/>
</dbReference>
<dbReference type="InParanoid" id="E0VSL2"/>
<reference evidence="17" key="2">
    <citation type="submission" date="2007-04" db="EMBL/GenBank/DDBJ databases">
        <title>The genome of the human body louse.</title>
        <authorList>
            <consortium name="The Human Body Louse Genome Consortium"/>
            <person name="Kirkness E."/>
            <person name="Walenz B."/>
            <person name="Hass B."/>
            <person name="Bruggner R."/>
            <person name="Strausberg R."/>
        </authorList>
    </citation>
    <scope>NUCLEOTIDE SEQUENCE</scope>
    <source>
        <strain evidence="17">USDA</strain>
    </source>
</reference>
<comment type="cofactor">
    <cofactor evidence="14 16">
        <name>Zn(2+)</name>
        <dbReference type="ChEBI" id="CHEBI:29105"/>
    </cofactor>
    <text evidence="14 16">Binds 1 zinc ion per subunit.</text>
</comment>
<dbReference type="VEuPathDB" id="VectorBase:PHUM420260"/>
<name>E0VSL2_PEDHC</name>
<evidence type="ECO:0000256" key="3">
    <source>
        <dbReference type="ARBA" id="ARBA00010200"/>
    </source>
</evidence>
<proteinExistence type="inferred from homology"/>
<dbReference type="STRING" id="121224.E0VSL2"/>
<evidence type="ECO:0000313" key="18">
    <source>
        <dbReference type="EnsemblMetazoa" id="PHUM420260-PA"/>
    </source>
</evidence>
<keyword evidence="12" id="KW-0007">Acetylation</keyword>
<organism>
    <name type="scientific">Pediculus humanus subsp. corporis</name>
    <name type="common">Body louse</name>
    <dbReference type="NCBI Taxonomy" id="121224"/>
    <lineage>
        <taxon>Eukaryota</taxon>
        <taxon>Metazoa</taxon>
        <taxon>Ecdysozoa</taxon>
        <taxon>Arthropoda</taxon>
        <taxon>Hexapoda</taxon>
        <taxon>Insecta</taxon>
        <taxon>Pterygota</taxon>
        <taxon>Neoptera</taxon>
        <taxon>Paraneoptera</taxon>
        <taxon>Psocodea</taxon>
        <taxon>Troctomorpha</taxon>
        <taxon>Phthiraptera</taxon>
        <taxon>Anoplura</taxon>
        <taxon>Pediculidae</taxon>
        <taxon>Pediculus</taxon>
    </lineage>
</organism>
<keyword evidence="13 14" id="KW-0482">Metalloprotease</keyword>
<evidence type="ECO:0000256" key="9">
    <source>
        <dbReference type="ARBA" id="ARBA00022723"/>
    </source>
</evidence>
<dbReference type="GO" id="GO:0008270">
    <property type="term" value="F:zinc ion binding"/>
    <property type="evidence" value="ECO:0007669"/>
    <property type="project" value="UniProtKB-ARBA"/>
</dbReference>
<dbReference type="OrthoDB" id="4694525at2759"/>
<dbReference type="OMA" id="QRYWIRD"/>
<dbReference type="KEGG" id="phu:Phum_PHUM420260"/>
<dbReference type="FunFam" id="3.30.540.30:FF:000002">
    <property type="entry name" value="Dipeptidyl peptidase 3"/>
    <property type="match status" value="1"/>
</dbReference>
<evidence type="ECO:0000256" key="8">
    <source>
        <dbReference type="ARBA" id="ARBA00022670"/>
    </source>
</evidence>
<evidence type="ECO:0000256" key="6">
    <source>
        <dbReference type="ARBA" id="ARBA00022438"/>
    </source>
</evidence>
<evidence type="ECO:0000256" key="10">
    <source>
        <dbReference type="ARBA" id="ARBA00022801"/>
    </source>
</evidence>
<dbReference type="GO" id="GO:0008239">
    <property type="term" value="F:dipeptidyl-peptidase activity"/>
    <property type="evidence" value="ECO:0007669"/>
    <property type="project" value="UniProtKB-UniRule"/>
</dbReference>
<feature type="active site" evidence="15">
    <location>
        <position position="465"/>
    </location>
</feature>
<feature type="binding site" evidence="16">
    <location>
        <position position="522"/>
    </location>
    <ligand>
        <name>Zn(2+)</name>
        <dbReference type="ChEBI" id="CHEBI:29105"/>
        <note>catalytic</note>
    </ligand>
</feature>
<evidence type="ECO:0000256" key="11">
    <source>
        <dbReference type="ARBA" id="ARBA00022833"/>
    </source>
</evidence>
<accession>E0VSL2</accession>
<evidence type="ECO:0000256" key="1">
    <source>
        <dbReference type="ARBA" id="ARBA00001336"/>
    </source>
</evidence>
<dbReference type="EMBL" id="AAZO01005144">
    <property type="status" value="NOT_ANNOTATED_CDS"/>
    <property type="molecule type" value="Genomic_DNA"/>
</dbReference>
<reference evidence="17" key="1">
    <citation type="submission" date="2007-04" db="EMBL/GenBank/DDBJ databases">
        <title>Annotation of Pediculus humanus corporis strain USDA.</title>
        <authorList>
            <person name="Kirkness E."/>
            <person name="Hannick L."/>
            <person name="Hass B."/>
            <person name="Bruggner R."/>
            <person name="Lawson D."/>
            <person name="Bidwell S."/>
            <person name="Joardar V."/>
            <person name="Caler E."/>
            <person name="Walenz B."/>
            <person name="Inman J."/>
            <person name="Schobel S."/>
            <person name="Galinsky K."/>
            <person name="Amedeo P."/>
            <person name="Strausberg R."/>
        </authorList>
    </citation>
    <scope>NUCLEOTIDE SEQUENCE</scope>
    <source>
        <strain evidence="17">USDA</strain>
    </source>
</reference>
<comment type="subcellular location">
    <subcellularLocation>
        <location evidence="2">Cytoplasm</location>
    </subcellularLocation>
</comment>
<keyword evidence="7 14" id="KW-0963">Cytoplasm</keyword>
<gene>
    <name evidence="18" type="primary">8234485</name>
    <name evidence="17" type="ORF">Phum_PHUM420260</name>
</gene>
<evidence type="ECO:0000256" key="16">
    <source>
        <dbReference type="PIRSR" id="PIRSR007828-2"/>
    </source>
</evidence>
<dbReference type="InterPro" id="IPR039461">
    <property type="entry name" value="Peptidase_M49"/>
</dbReference>
<dbReference type="EC" id="3.4.14.4" evidence="4 14"/>
<dbReference type="MEROPS" id="M49.A01"/>
<evidence type="ECO:0000256" key="12">
    <source>
        <dbReference type="ARBA" id="ARBA00022990"/>
    </source>
</evidence>
<dbReference type="FunFam" id="3.30.540.30:FF:000001">
    <property type="entry name" value="Dipeptidyl peptidase 3"/>
    <property type="match status" value="1"/>
</dbReference>
<dbReference type="Gene3D" id="3.30.540.30">
    <property type="match status" value="3"/>
</dbReference>
<dbReference type="Pfam" id="PF03571">
    <property type="entry name" value="Peptidase_M49"/>
    <property type="match status" value="1"/>
</dbReference>
<dbReference type="PIRSF" id="PIRSF007828">
    <property type="entry name" value="Dipeptidyl-peptidase_III"/>
    <property type="match status" value="1"/>
</dbReference>
<dbReference type="EnsemblMetazoa" id="PHUM420260-RA">
    <property type="protein sequence ID" value="PHUM420260-PA"/>
    <property type="gene ID" value="PHUM420260"/>
</dbReference>
<keyword evidence="19" id="KW-1185">Reference proteome</keyword>
<reference evidence="18" key="3">
    <citation type="submission" date="2021-02" db="UniProtKB">
        <authorList>
            <consortium name="EnsemblMetazoa"/>
        </authorList>
    </citation>
    <scope>IDENTIFICATION</scope>
    <source>
        <strain evidence="18">USDA</strain>
    </source>
</reference>